<protein>
    <submittedName>
        <fullName evidence="2">DNA, contig: SP663</fullName>
    </submittedName>
</protein>
<reference evidence="2 3" key="1">
    <citation type="submission" date="2014-08" db="EMBL/GenBank/DDBJ databases">
        <title>Whole genome shotgun sequence of Sphingomonas paucimobilis NBRC 13935.</title>
        <authorList>
            <person name="Hosoyama A."/>
            <person name="Hashimoto M."/>
            <person name="Hosoyama Y."/>
            <person name="Noguchi M."/>
            <person name="Uohara A."/>
            <person name="Ohji S."/>
            <person name="Katano-Makiyama Y."/>
            <person name="Ichikawa N."/>
            <person name="Kimura A."/>
            <person name="Yamazoe A."/>
            <person name="Fujita N."/>
        </authorList>
    </citation>
    <scope>NUCLEOTIDE SEQUENCE [LARGE SCALE GENOMIC DNA]</scope>
    <source>
        <strain evidence="2 3">NBRC 13935</strain>
    </source>
</reference>
<evidence type="ECO:0000259" key="1">
    <source>
        <dbReference type="Pfam" id="PF00535"/>
    </source>
</evidence>
<dbReference type="AlphaFoldDB" id="A0A0C9MYL0"/>
<sequence length="286" mass="32665">MPGYEPDDETIAFDEDWWHKPVAGVATAPRWTILLAFYNEADTIVATLRQLRRQTRPFKLILIDNGSTDCSVALCHGALAGRGIDYVVLHQSEIPGQTAAFTAGLTRVETEFVATCDADTYYPFCYLAQAERLLDDRSGRTVAASACFVPSDNLGARAAVMTMHQCIANLLLPRQTHVGAAGHCFRTDALRAAGGYDMCRWPYVLGDHEVMHRVMKLGRQRMTPSHWCSPSERRRVPIRWTLTERVAYHLTPFALKDRYFRWLGRRFARRELFVERMRIRDWQGAR</sequence>
<evidence type="ECO:0000313" key="2">
    <source>
        <dbReference type="EMBL" id="GAN15691.1"/>
    </source>
</evidence>
<dbReference type="InterPro" id="IPR029044">
    <property type="entry name" value="Nucleotide-diphossugar_trans"/>
</dbReference>
<dbReference type="InterPro" id="IPR001173">
    <property type="entry name" value="Glyco_trans_2-like"/>
</dbReference>
<dbReference type="EMBL" id="BBJS01000063">
    <property type="protein sequence ID" value="GAN15691.1"/>
    <property type="molecule type" value="Genomic_DNA"/>
</dbReference>
<dbReference type="Gene3D" id="3.90.550.10">
    <property type="entry name" value="Spore Coat Polysaccharide Biosynthesis Protein SpsA, Chain A"/>
    <property type="match status" value="1"/>
</dbReference>
<keyword evidence="3" id="KW-1185">Reference proteome</keyword>
<accession>A0A0C9MYL0</accession>
<dbReference type="GeneID" id="78528583"/>
<gene>
    <name evidence="2" type="ORF">SP6_63_00060</name>
</gene>
<dbReference type="Pfam" id="PF00535">
    <property type="entry name" value="Glycos_transf_2"/>
    <property type="match status" value="1"/>
</dbReference>
<dbReference type="RefSeq" id="WP_007404497.1">
    <property type="nucleotide sequence ID" value="NZ_BBJS01000063.1"/>
</dbReference>
<dbReference type="SUPFAM" id="SSF53448">
    <property type="entry name" value="Nucleotide-diphospho-sugar transferases"/>
    <property type="match status" value="1"/>
</dbReference>
<dbReference type="PANTHER" id="PTHR43646:SF6">
    <property type="entry name" value="PRE-MYCOFACTOCIN GLYCOSYLTRANSFERASE"/>
    <property type="match status" value="1"/>
</dbReference>
<evidence type="ECO:0000313" key="3">
    <source>
        <dbReference type="Proteomes" id="UP000032025"/>
    </source>
</evidence>
<dbReference type="PANTHER" id="PTHR43646">
    <property type="entry name" value="GLYCOSYLTRANSFERASE"/>
    <property type="match status" value="1"/>
</dbReference>
<dbReference type="Proteomes" id="UP000032025">
    <property type="component" value="Unassembled WGS sequence"/>
</dbReference>
<proteinExistence type="predicted"/>
<organism evidence="2 3">
    <name type="scientific">Sphingomonas paucimobilis NBRC 13935</name>
    <dbReference type="NCBI Taxonomy" id="1219050"/>
    <lineage>
        <taxon>Bacteria</taxon>
        <taxon>Pseudomonadati</taxon>
        <taxon>Pseudomonadota</taxon>
        <taxon>Alphaproteobacteria</taxon>
        <taxon>Sphingomonadales</taxon>
        <taxon>Sphingomonadaceae</taxon>
        <taxon>Sphingomonas</taxon>
    </lineage>
</organism>
<name>A0A0C9MYL0_SPHPI</name>
<comment type="caution">
    <text evidence="2">The sequence shown here is derived from an EMBL/GenBank/DDBJ whole genome shotgun (WGS) entry which is preliminary data.</text>
</comment>
<feature type="domain" description="Glycosyltransferase 2-like" evidence="1">
    <location>
        <begin position="32"/>
        <end position="130"/>
    </location>
</feature>